<keyword evidence="8 19" id="KW-0479">Metal-binding</keyword>
<evidence type="ECO:0000313" key="25">
    <source>
        <dbReference type="EMBL" id="GAY66238.1"/>
    </source>
</evidence>
<dbReference type="Gene3D" id="3.90.1600.10">
    <property type="entry name" value="Palm domain of DNA polymerase"/>
    <property type="match status" value="1"/>
</dbReference>
<evidence type="ECO:0000256" key="11">
    <source>
        <dbReference type="ARBA" id="ARBA00022833"/>
    </source>
</evidence>
<dbReference type="AlphaFoldDB" id="A0A2H5QNN8"/>
<evidence type="ECO:0000256" key="7">
    <source>
        <dbReference type="ARBA" id="ARBA00022722"/>
    </source>
</evidence>
<dbReference type="PROSITE" id="PS00116">
    <property type="entry name" value="DNA_POLYMERASE_B"/>
    <property type="match status" value="1"/>
</dbReference>
<evidence type="ECO:0000256" key="13">
    <source>
        <dbReference type="ARBA" id="ARBA00022932"/>
    </source>
</evidence>
<keyword evidence="26" id="KW-1185">Reference proteome</keyword>
<keyword evidence="11 19" id="KW-0862">Zinc</keyword>
<dbReference type="Proteomes" id="UP000236630">
    <property type="component" value="Unassembled WGS sequence"/>
</dbReference>
<dbReference type="GO" id="GO:0006297">
    <property type="term" value="P:nucleotide-excision repair, DNA gap filling"/>
    <property type="evidence" value="ECO:0007669"/>
    <property type="project" value="TreeGrafter"/>
</dbReference>
<keyword evidence="16 19" id="KW-0238">DNA-binding</keyword>
<dbReference type="CDD" id="cd05533">
    <property type="entry name" value="POLBc_delta"/>
    <property type="match status" value="1"/>
</dbReference>
<dbReference type="InterPro" id="IPR042087">
    <property type="entry name" value="DNA_pol_B_thumb"/>
</dbReference>
<feature type="domain" description="DNA-directed DNA polymerase family B multifunctional" evidence="21">
    <location>
        <begin position="596"/>
        <end position="913"/>
    </location>
</feature>
<comment type="catalytic activity">
    <reaction evidence="18 19">
        <text>DNA(n) + a 2'-deoxyribonucleoside 5'-triphosphate = DNA(n+1) + diphosphate</text>
        <dbReference type="Rhea" id="RHEA:22508"/>
        <dbReference type="Rhea" id="RHEA-COMP:17339"/>
        <dbReference type="Rhea" id="RHEA-COMP:17340"/>
        <dbReference type="ChEBI" id="CHEBI:33019"/>
        <dbReference type="ChEBI" id="CHEBI:61560"/>
        <dbReference type="ChEBI" id="CHEBI:173112"/>
        <dbReference type="EC" id="2.7.7.7"/>
    </reaction>
</comment>
<dbReference type="GO" id="GO:0008270">
    <property type="term" value="F:zinc ion binding"/>
    <property type="evidence" value="ECO:0007669"/>
    <property type="project" value="UniProtKB-KW"/>
</dbReference>
<dbReference type="Gene3D" id="1.10.132.60">
    <property type="entry name" value="DNA polymerase family B, C-terminal domain"/>
    <property type="match status" value="1"/>
</dbReference>
<keyword evidence="17 19" id="KW-0539">Nucleus</keyword>
<gene>
    <name evidence="25" type="ORF">CUMW_247140</name>
</gene>
<comment type="subcellular location">
    <subcellularLocation>
        <location evidence="2 19">Nucleus</location>
    </subcellularLocation>
</comment>
<dbReference type="InterPro" id="IPR006133">
    <property type="entry name" value="DNA-dir_DNA_pol_B_exonuc"/>
</dbReference>
<evidence type="ECO:0000256" key="10">
    <source>
        <dbReference type="ARBA" id="ARBA00022801"/>
    </source>
</evidence>
<evidence type="ECO:0000256" key="14">
    <source>
        <dbReference type="ARBA" id="ARBA00023004"/>
    </source>
</evidence>
<keyword evidence="7" id="KW-0540">Nuclease</keyword>
<reference evidence="25 26" key="1">
    <citation type="journal article" date="2017" name="Front. Genet.">
        <title>Draft sequencing of the heterozygous diploid genome of Satsuma (Citrus unshiu Marc.) using a hybrid assembly approach.</title>
        <authorList>
            <person name="Shimizu T."/>
            <person name="Tanizawa Y."/>
            <person name="Mochizuki T."/>
            <person name="Nagasaki H."/>
            <person name="Yoshioka T."/>
            <person name="Toyoda A."/>
            <person name="Fujiyama A."/>
            <person name="Kaminuma E."/>
            <person name="Nakamura Y."/>
        </authorList>
    </citation>
    <scope>NUCLEOTIDE SEQUENCE [LARGE SCALE GENOMIC DNA]</scope>
    <source>
        <strain evidence="26">cv. Miyagawa wase</strain>
    </source>
</reference>
<dbReference type="GO" id="GO:0051539">
    <property type="term" value="F:4 iron, 4 sulfur cluster binding"/>
    <property type="evidence" value="ECO:0007669"/>
    <property type="project" value="UniProtKB-KW"/>
</dbReference>
<keyword evidence="4 19" id="KW-0004">4Fe-4S</keyword>
<evidence type="ECO:0000256" key="20">
    <source>
        <dbReference type="SAM" id="MobiDB-lite"/>
    </source>
</evidence>
<evidence type="ECO:0000259" key="23">
    <source>
        <dbReference type="Pfam" id="PF14260"/>
    </source>
</evidence>
<keyword evidence="13 19" id="KW-0239">DNA-directed DNA polymerase</keyword>
<organism evidence="25 26">
    <name type="scientific">Citrus unshiu</name>
    <name type="common">Satsuma mandarin</name>
    <name type="synonym">Citrus nobilis var. unshiu</name>
    <dbReference type="NCBI Taxonomy" id="55188"/>
    <lineage>
        <taxon>Eukaryota</taxon>
        <taxon>Viridiplantae</taxon>
        <taxon>Streptophyta</taxon>
        <taxon>Embryophyta</taxon>
        <taxon>Tracheophyta</taxon>
        <taxon>Spermatophyta</taxon>
        <taxon>Magnoliopsida</taxon>
        <taxon>eudicotyledons</taxon>
        <taxon>Gunneridae</taxon>
        <taxon>Pentapetalae</taxon>
        <taxon>rosids</taxon>
        <taxon>malvids</taxon>
        <taxon>Sapindales</taxon>
        <taxon>Rutaceae</taxon>
        <taxon>Aurantioideae</taxon>
        <taxon>Citrus</taxon>
    </lineage>
</organism>
<dbReference type="InterPro" id="IPR012337">
    <property type="entry name" value="RNaseH-like_sf"/>
</dbReference>
<keyword evidence="12" id="KW-0269">Exonuclease</keyword>
<evidence type="ECO:0000256" key="8">
    <source>
        <dbReference type="ARBA" id="ARBA00022723"/>
    </source>
</evidence>
<dbReference type="NCBIfam" id="TIGR00592">
    <property type="entry name" value="pol2"/>
    <property type="match status" value="1"/>
</dbReference>
<dbReference type="Pfam" id="PF03104">
    <property type="entry name" value="DNA_pol_B_exo1"/>
    <property type="match status" value="2"/>
</dbReference>
<dbReference type="SUPFAM" id="SSF53098">
    <property type="entry name" value="Ribonuclease H-like"/>
    <property type="match status" value="1"/>
</dbReference>
<dbReference type="InterPro" id="IPR017964">
    <property type="entry name" value="DNA-dir_DNA_pol_B_CS"/>
</dbReference>
<dbReference type="InterPro" id="IPR006134">
    <property type="entry name" value="DNA-dir_DNA_pol_B_multi_dom"/>
</dbReference>
<name>A0A2H5QNN8_CITUN</name>
<dbReference type="PANTHER" id="PTHR10322">
    <property type="entry name" value="DNA POLYMERASE CATALYTIC SUBUNIT"/>
    <property type="match status" value="1"/>
</dbReference>
<dbReference type="STRING" id="55188.A0A2H5QNN8"/>
<dbReference type="Gene3D" id="3.30.420.10">
    <property type="entry name" value="Ribonuclease H-like superfamily/Ribonuclease H"/>
    <property type="match status" value="2"/>
</dbReference>
<feature type="domain" description="DNA-directed DNA polymerase family B exonuclease" evidence="22">
    <location>
        <begin position="236"/>
        <end position="334"/>
    </location>
</feature>
<evidence type="ECO:0000256" key="12">
    <source>
        <dbReference type="ARBA" id="ARBA00022839"/>
    </source>
</evidence>
<protein>
    <recommendedName>
        <fullName evidence="19">DNA polymerase</fullName>
        <ecNumber evidence="19">2.7.7.7</ecNumber>
    </recommendedName>
</protein>
<evidence type="ECO:0000256" key="15">
    <source>
        <dbReference type="ARBA" id="ARBA00023014"/>
    </source>
</evidence>
<dbReference type="InterPro" id="IPR043502">
    <property type="entry name" value="DNA/RNA_pol_sf"/>
</dbReference>
<dbReference type="InterPro" id="IPR036397">
    <property type="entry name" value="RNaseH_sf"/>
</dbReference>
<dbReference type="Gene3D" id="6.10.140.1540">
    <property type="match status" value="1"/>
</dbReference>
<dbReference type="PRINTS" id="PR00106">
    <property type="entry name" value="DNAPOLB"/>
</dbReference>
<feature type="domain" description="C4-type zinc-finger of DNA polymerase delta" evidence="23">
    <location>
        <begin position="950"/>
        <end position="1013"/>
    </location>
</feature>
<dbReference type="GO" id="GO:0008296">
    <property type="term" value="F:3'-5'-DNA exonuclease activity"/>
    <property type="evidence" value="ECO:0007669"/>
    <property type="project" value="TreeGrafter"/>
</dbReference>
<evidence type="ECO:0000256" key="4">
    <source>
        <dbReference type="ARBA" id="ARBA00022485"/>
    </source>
</evidence>
<keyword evidence="5 19" id="KW-0808">Transferase</keyword>
<evidence type="ECO:0000256" key="3">
    <source>
        <dbReference type="ARBA" id="ARBA00005755"/>
    </source>
</evidence>
<feature type="domain" description="DNA polymerase delta/zeta catalytic subunit N-terminal" evidence="24">
    <location>
        <begin position="138"/>
        <end position="213"/>
    </location>
</feature>
<comment type="cofactor">
    <cofactor evidence="1 19">
        <name>[4Fe-4S] cluster</name>
        <dbReference type="ChEBI" id="CHEBI:49883"/>
    </cofactor>
</comment>
<dbReference type="GO" id="GO:0045004">
    <property type="term" value="P:DNA replication proofreading"/>
    <property type="evidence" value="ECO:0007669"/>
    <property type="project" value="TreeGrafter"/>
</dbReference>
<evidence type="ECO:0000256" key="18">
    <source>
        <dbReference type="ARBA" id="ARBA00049244"/>
    </source>
</evidence>
<keyword evidence="10" id="KW-0378">Hydrolase</keyword>
<dbReference type="InterPro" id="IPR050240">
    <property type="entry name" value="DNA_pol_type-B"/>
</dbReference>
<evidence type="ECO:0000256" key="5">
    <source>
        <dbReference type="ARBA" id="ARBA00022679"/>
    </source>
</evidence>
<feature type="compositionally biased region" description="Polar residues" evidence="20">
    <location>
        <begin position="21"/>
        <end position="31"/>
    </location>
</feature>
<dbReference type="FunFam" id="1.10.132.60:FF:000001">
    <property type="entry name" value="DNA polymerase"/>
    <property type="match status" value="1"/>
</dbReference>
<sequence length="1039" mass="117650">MNRSNGSARKRPPPTPKESWPNKQQATTPTTPVIDDEFLDEDVFLDETLLPEDEESLILRDIEQRQDFASRLAKWARPPLLSGYVSQCQSIMFQQLDIDYVIGDSTRELLPLSSGSAAIIRIFGVTREGHSVCCKVHGFEPYFYISCPQGMGPDDISRFHQILEGRMREANRNSKVPQFVRHIEMVQKRSIMYYQQQKSQPFLKIVVALPTMVASCRGILDRGIQLDGLGMKSFMTYESNVLFALRFMIDCNIVGGNWIEVPVGKYRKTAKTLSYCQLEFDCLYPFAWRYSDIISRHPEGEFSKMAPFRILSFDIECAGRKGHFPEPTHDPVIQEEDISLITIARRSAPVILELTEDFFPQKPLNSRIVPILGLSKNTAGSRQLGTRESKEVTVEGRVQFDLLQVMQRDYKLSSYSLNSVSAHFLSEQKEDVHHSIISDLQNGNAETRRRLAVYCLKDAYLPQRLLDKLMFIFNYVEMARVTGVPISFLLSRGQSIKVLSQLLRKAKQKNLVIPNVKQAGSEQGTYEGATVLEARAGFYEKPIATLDFASLYPSIMMAYNLCYSTLVTPEDARKLNLPPECVNKTPSGETFVKSNLQKEAKDPLEKAVLDGRQLALKISANSVYGFTGATVGQLPCIEISSSVTSYGRQMIEHTKKLVEDKFTTVGGYEHNAEVIYGDTDSVMVQFGVPTVEAAMKLGREAADYISGTFIKDFIFHNDLFSMFWTYFMKPIKLEFEKVYYPYLLISKKRYAGLYWTNPEKFDKMDTKGIETVRRDNCLLVKNLVTECLHKLLVDRDIPGAVQYVKSTISDLLMNRMDLSLLVITKGLTKTGDDYEVKAAHVELAERMRKRDAATAPNVGDRVPYVIIKAAKGAKAYERSEDPIYVLENNIPIDTHYYLENQISKPLLRIFEPILKNASKELLSGDHTRSISISTPSNSGIMKFAKRQLSCIGCKALISNGTLCSHCKGREAELYCKTVSQVQELEVLFGRLWTQCQECQGSLHQDVLCTRLDCFLTLKLLCSSKNAILFSSENCLENFM</sequence>
<dbReference type="EC" id="2.7.7.7" evidence="19"/>
<feature type="domain" description="DNA-directed DNA polymerase family B exonuclease" evidence="22">
    <location>
        <begin position="372"/>
        <end position="420"/>
    </location>
</feature>
<dbReference type="GO" id="GO:0006287">
    <property type="term" value="P:base-excision repair, gap-filling"/>
    <property type="evidence" value="ECO:0007669"/>
    <property type="project" value="TreeGrafter"/>
</dbReference>
<dbReference type="PANTHER" id="PTHR10322:SF23">
    <property type="entry name" value="DNA POLYMERASE DELTA CATALYTIC SUBUNIT"/>
    <property type="match status" value="1"/>
</dbReference>
<evidence type="ECO:0000313" key="26">
    <source>
        <dbReference type="Proteomes" id="UP000236630"/>
    </source>
</evidence>
<dbReference type="GO" id="GO:0003677">
    <property type="term" value="F:DNA binding"/>
    <property type="evidence" value="ECO:0007669"/>
    <property type="project" value="UniProtKB-KW"/>
</dbReference>
<dbReference type="GO" id="GO:0000166">
    <property type="term" value="F:nucleotide binding"/>
    <property type="evidence" value="ECO:0007669"/>
    <property type="project" value="InterPro"/>
</dbReference>
<dbReference type="Pfam" id="PF24055">
    <property type="entry name" value="POL3_N"/>
    <property type="match status" value="1"/>
</dbReference>
<dbReference type="InterPro" id="IPR056435">
    <property type="entry name" value="DPOD/Z_N"/>
</dbReference>
<dbReference type="SMART" id="SM00486">
    <property type="entry name" value="POLBc"/>
    <property type="match status" value="1"/>
</dbReference>
<dbReference type="FunFam" id="3.30.342.10:FF:000007">
    <property type="entry name" value="DNA polymerase"/>
    <property type="match status" value="1"/>
</dbReference>
<feature type="region of interest" description="Disordered" evidence="20">
    <location>
        <begin position="1"/>
        <end position="33"/>
    </location>
</feature>
<keyword evidence="6 19" id="KW-0548">Nucleotidyltransferase</keyword>
<accession>A0A2H5QNN8</accession>
<keyword evidence="19" id="KW-0235">DNA replication</keyword>
<dbReference type="Pfam" id="PF00136">
    <property type="entry name" value="DNA_pol_B"/>
    <property type="match status" value="1"/>
</dbReference>
<evidence type="ECO:0000256" key="16">
    <source>
        <dbReference type="ARBA" id="ARBA00023125"/>
    </source>
</evidence>
<dbReference type="InterPro" id="IPR025687">
    <property type="entry name" value="Znf-C4pol"/>
</dbReference>
<evidence type="ECO:0000259" key="24">
    <source>
        <dbReference type="Pfam" id="PF24055"/>
    </source>
</evidence>
<dbReference type="SUPFAM" id="SSF56672">
    <property type="entry name" value="DNA/RNA polymerases"/>
    <property type="match status" value="1"/>
</dbReference>
<keyword evidence="14 19" id="KW-0408">Iron</keyword>
<keyword evidence="15 19" id="KW-0411">Iron-sulfur</keyword>
<dbReference type="InterPro" id="IPR006172">
    <property type="entry name" value="DNA-dir_DNA_pol_B"/>
</dbReference>
<evidence type="ECO:0000259" key="21">
    <source>
        <dbReference type="Pfam" id="PF00136"/>
    </source>
</evidence>
<dbReference type="InterPro" id="IPR023211">
    <property type="entry name" value="DNA_pol_palm_dom_sf"/>
</dbReference>
<evidence type="ECO:0000256" key="2">
    <source>
        <dbReference type="ARBA" id="ARBA00004123"/>
    </source>
</evidence>
<evidence type="ECO:0000256" key="9">
    <source>
        <dbReference type="ARBA" id="ARBA00022771"/>
    </source>
</evidence>
<evidence type="ECO:0000256" key="6">
    <source>
        <dbReference type="ARBA" id="ARBA00022695"/>
    </source>
</evidence>
<evidence type="ECO:0000256" key="17">
    <source>
        <dbReference type="ARBA" id="ARBA00023242"/>
    </source>
</evidence>
<dbReference type="GO" id="GO:0003887">
    <property type="term" value="F:DNA-directed DNA polymerase activity"/>
    <property type="evidence" value="ECO:0007669"/>
    <property type="project" value="UniProtKB-KW"/>
</dbReference>
<evidence type="ECO:0000256" key="1">
    <source>
        <dbReference type="ARBA" id="ARBA00001966"/>
    </source>
</evidence>
<dbReference type="EMBL" id="BDQV01000557">
    <property type="protein sequence ID" value="GAY66238.1"/>
    <property type="molecule type" value="Genomic_DNA"/>
</dbReference>
<keyword evidence="9 19" id="KW-0863">Zinc-finger</keyword>
<comment type="caution">
    <text evidence="25">The sequence shown here is derived from an EMBL/GenBank/DDBJ whole genome shotgun (WGS) entry which is preliminary data.</text>
</comment>
<dbReference type="Gene3D" id="3.30.342.10">
    <property type="entry name" value="DNA Polymerase, chain B, domain 1"/>
    <property type="match status" value="1"/>
</dbReference>
<comment type="similarity">
    <text evidence="3 19">Belongs to the DNA polymerase type-B family.</text>
</comment>
<evidence type="ECO:0000259" key="22">
    <source>
        <dbReference type="Pfam" id="PF03104"/>
    </source>
</evidence>
<dbReference type="GO" id="GO:0043625">
    <property type="term" value="C:delta DNA polymerase complex"/>
    <property type="evidence" value="ECO:0007669"/>
    <property type="project" value="TreeGrafter"/>
</dbReference>
<proteinExistence type="inferred from homology"/>
<evidence type="ECO:0000256" key="19">
    <source>
        <dbReference type="RuleBase" id="RU000442"/>
    </source>
</evidence>
<dbReference type="Pfam" id="PF14260">
    <property type="entry name" value="zf-C4pol"/>
    <property type="match status" value="1"/>
</dbReference>